<sequence length="47" mass="6021">MRFYKICLYYFINNKVIKRYIYIKYPHLSMQYILEYQKDIKGYTIIK</sequence>
<accession>X0VJY9</accession>
<gene>
    <name evidence="1" type="ORF">S01H1_43572</name>
</gene>
<organism evidence="1">
    <name type="scientific">marine sediment metagenome</name>
    <dbReference type="NCBI Taxonomy" id="412755"/>
    <lineage>
        <taxon>unclassified sequences</taxon>
        <taxon>metagenomes</taxon>
        <taxon>ecological metagenomes</taxon>
    </lineage>
</organism>
<proteinExistence type="predicted"/>
<name>X0VJY9_9ZZZZ</name>
<evidence type="ECO:0000313" key="1">
    <source>
        <dbReference type="EMBL" id="GAG00891.1"/>
    </source>
</evidence>
<protein>
    <submittedName>
        <fullName evidence="1">Uncharacterized protein</fullName>
    </submittedName>
</protein>
<comment type="caution">
    <text evidence="1">The sequence shown here is derived from an EMBL/GenBank/DDBJ whole genome shotgun (WGS) entry which is preliminary data.</text>
</comment>
<dbReference type="AlphaFoldDB" id="X0VJY9"/>
<dbReference type="EMBL" id="BARS01027761">
    <property type="protein sequence ID" value="GAG00891.1"/>
    <property type="molecule type" value="Genomic_DNA"/>
</dbReference>
<reference evidence="1" key="1">
    <citation type="journal article" date="2014" name="Front. Microbiol.">
        <title>High frequency of phylogenetically diverse reductive dehalogenase-homologous genes in deep subseafloor sedimentary metagenomes.</title>
        <authorList>
            <person name="Kawai M."/>
            <person name="Futagami T."/>
            <person name="Toyoda A."/>
            <person name="Takaki Y."/>
            <person name="Nishi S."/>
            <person name="Hori S."/>
            <person name="Arai W."/>
            <person name="Tsubouchi T."/>
            <person name="Morono Y."/>
            <person name="Uchiyama I."/>
            <person name="Ito T."/>
            <person name="Fujiyama A."/>
            <person name="Inagaki F."/>
            <person name="Takami H."/>
        </authorList>
    </citation>
    <scope>NUCLEOTIDE SEQUENCE</scope>
    <source>
        <strain evidence="1">Expedition CK06-06</strain>
    </source>
</reference>